<dbReference type="EMBL" id="DTEN01000384">
    <property type="protein sequence ID" value="HGI75898.1"/>
    <property type="molecule type" value="Genomic_DNA"/>
</dbReference>
<dbReference type="Gene3D" id="1.10.287.130">
    <property type="match status" value="1"/>
</dbReference>
<proteinExistence type="predicted"/>
<evidence type="ECO:0000259" key="9">
    <source>
        <dbReference type="PROSITE" id="PS50109"/>
    </source>
</evidence>
<evidence type="ECO:0000313" key="11">
    <source>
        <dbReference type="EMBL" id="HGI75898.1"/>
    </source>
</evidence>
<comment type="caution">
    <text evidence="11">The sequence shown here is derived from an EMBL/GenBank/DDBJ whole genome shotgun (WGS) entry which is preliminary data.</text>
</comment>
<evidence type="ECO:0000256" key="8">
    <source>
        <dbReference type="ARBA" id="ARBA00023012"/>
    </source>
</evidence>
<evidence type="ECO:0000259" key="10">
    <source>
        <dbReference type="PROSITE" id="PS50112"/>
    </source>
</evidence>
<dbReference type="SUPFAM" id="SSF55785">
    <property type="entry name" value="PYP-like sensor domain (PAS domain)"/>
    <property type="match status" value="1"/>
</dbReference>
<gene>
    <name evidence="11" type="ORF">ENU96_09535</name>
</gene>
<dbReference type="GO" id="GO:0000155">
    <property type="term" value="F:phosphorelay sensor kinase activity"/>
    <property type="evidence" value="ECO:0007669"/>
    <property type="project" value="InterPro"/>
</dbReference>
<dbReference type="CDD" id="cd00130">
    <property type="entry name" value="PAS"/>
    <property type="match status" value="1"/>
</dbReference>
<dbReference type="Pfam" id="PF02518">
    <property type="entry name" value="HATPase_c"/>
    <property type="match status" value="1"/>
</dbReference>
<keyword evidence="4" id="KW-0808">Transferase</keyword>
<dbReference type="Gene3D" id="3.30.565.10">
    <property type="entry name" value="Histidine kinase-like ATPase, C-terminal domain"/>
    <property type="match status" value="1"/>
</dbReference>
<evidence type="ECO:0000256" key="1">
    <source>
        <dbReference type="ARBA" id="ARBA00000085"/>
    </source>
</evidence>
<keyword evidence="3" id="KW-0597">Phosphoprotein</keyword>
<evidence type="ECO:0000256" key="2">
    <source>
        <dbReference type="ARBA" id="ARBA00012438"/>
    </source>
</evidence>
<accession>A0A7V3YNH7</accession>
<dbReference type="InterPro" id="IPR004358">
    <property type="entry name" value="Sig_transdc_His_kin-like_C"/>
</dbReference>
<keyword evidence="6" id="KW-0418">Kinase</keyword>
<dbReference type="AlphaFoldDB" id="A0A7V3YNH7"/>
<dbReference type="PROSITE" id="PS50109">
    <property type="entry name" value="HIS_KIN"/>
    <property type="match status" value="1"/>
</dbReference>
<organism evidence="11">
    <name type="scientific">Candidatus Caldatribacterium californiense</name>
    <dbReference type="NCBI Taxonomy" id="1454726"/>
    <lineage>
        <taxon>Bacteria</taxon>
        <taxon>Pseudomonadati</taxon>
        <taxon>Atribacterota</taxon>
        <taxon>Atribacteria</taxon>
        <taxon>Atribacterales</taxon>
        <taxon>Candidatus Caldatribacteriaceae</taxon>
        <taxon>Candidatus Caldatribacterium</taxon>
    </lineage>
</organism>
<evidence type="ECO:0000256" key="6">
    <source>
        <dbReference type="ARBA" id="ARBA00022777"/>
    </source>
</evidence>
<dbReference type="InterPro" id="IPR003594">
    <property type="entry name" value="HATPase_dom"/>
</dbReference>
<reference evidence="11" key="1">
    <citation type="journal article" date="2020" name="mSystems">
        <title>Genome- and Community-Level Interaction Insights into Carbon Utilization and Element Cycling Functions of Hydrothermarchaeota in Hydrothermal Sediment.</title>
        <authorList>
            <person name="Zhou Z."/>
            <person name="Liu Y."/>
            <person name="Xu W."/>
            <person name="Pan J."/>
            <person name="Luo Z.H."/>
            <person name="Li M."/>
        </authorList>
    </citation>
    <scope>NUCLEOTIDE SEQUENCE [LARGE SCALE GENOMIC DNA]</scope>
    <source>
        <strain evidence="11">SpSt-716</strain>
    </source>
</reference>
<dbReference type="PANTHER" id="PTHR43065:SF10">
    <property type="entry name" value="PEROXIDE STRESS-ACTIVATED HISTIDINE KINASE MAK3"/>
    <property type="match status" value="1"/>
</dbReference>
<evidence type="ECO:0000256" key="7">
    <source>
        <dbReference type="ARBA" id="ARBA00022840"/>
    </source>
</evidence>
<dbReference type="Gene3D" id="3.30.450.20">
    <property type="entry name" value="PAS domain"/>
    <property type="match status" value="1"/>
</dbReference>
<dbReference type="NCBIfam" id="TIGR00229">
    <property type="entry name" value="sensory_box"/>
    <property type="match status" value="1"/>
</dbReference>
<feature type="domain" description="Histidine kinase" evidence="9">
    <location>
        <begin position="249"/>
        <end position="476"/>
    </location>
</feature>
<dbReference type="PRINTS" id="PR00344">
    <property type="entry name" value="BCTRLSENSOR"/>
</dbReference>
<dbReference type="GO" id="GO:0005524">
    <property type="term" value="F:ATP binding"/>
    <property type="evidence" value="ECO:0007669"/>
    <property type="project" value="UniProtKB-KW"/>
</dbReference>
<keyword evidence="7" id="KW-0067">ATP-binding</keyword>
<keyword evidence="8" id="KW-0902">Two-component regulatory system</keyword>
<dbReference type="InterPro" id="IPR005467">
    <property type="entry name" value="His_kinase_dom"/>
</dbReference>
<dbReference type="SUPFAM" id="SSF47384">
    <property type="entry name" value="Homodimeric domain of signal transducing histidine kinase"/>
    <property type="match status" value="1"/>
</dbReference>
<dbReference type="SMART" id="SM00387">
    <property type="entry name" value="HATPase_c"/>
    <property type="match status" value="1"/>
</dbReference>
<dbReference type="SMART" id="SM00091">
    <property type="entry name" value="PAS"/>
    <property type="match status" value="1"/>
</dbReference>
<evidence type="ECO:0000256" key="4">
    <source>
        <dbReference type="ARBA" id="ARBA00022679"/>
    </source>
</evidence>
<keyword evidence="5" id="KW-0547">Nucleotide-binding</keyword>
<evidence type="ECO:0000256" key="3">
    <source>
        <dbReference type="ARBA" id="ARBA00022553"/>
    </source>
</evidence>
<dbReference type="SMART" id="SM00388">
    <property type="entry name" value="HisKA"/>
    <property type="match status" value="1"/>
</dbReference>
<dbReference type="InterPro" id="IPR036097">
    <property type="entry name" value="HisK_dim/P_sf"/>
</dbReference>
<dbReference type="Pfam" id="PF13426">
    <property type="entry name" value="PAS_9"/>
    <property type="match status" value="1"/>
</dbReference>
<dbReference type="InterPro" id="IPR000014">
    <property type="entry name" value="PAS"/>
</dbReference>
<dbReference type="EC" id="2.7.13.3" evidence="2"/>
<name>A0A7V3YNH7_9BACT</name>
<protein>
    <recommendedName>
        <fullName evidence="2">histidine kinase</fullName>
        <ecNumber evidence="2">2.7.13.3</ecNumber>
    </recommendedName>
</protein>
<comment type="catalytic activity">
    <reaction evidence="1">
        <text>ATP + protein L-histidine = ADP + protein N-phospho-L-histidine.</text>
        <dbReference type="EC" id="2.7.13.3"/>
    </reaction>
</comment>
<dbReference type="InterPro" id="IPR035965">
    <property type="entry name" value="PAS-like_dom_sf"/>
</dbReference>
<dbReference type="SUPFAM" id="SSF55874">
    <property type="entry name" value="ATPase domain of HSP90 chaperone/DNA topoisomerase II/histidine kinase"/>
    <property type="match status" value="1"/>
</dbReference>
<dbReference type="InterPro" id="IPR036890">
    <property type="entry name" value="HATPase_C_sf"/>
</dbReference>
<sequence length="480" mass="55561">MERVLPWGLLLKGIRRRLQAAYVAFRTRDGTLLYNGLHRYRKPVEEALKNPAFLQSGLHFFVQGEELCFFRAETLGEHLLWVSGGPLRDEKSPPVYTLNPTERRMLLSVQRIEERLLRLFFFHFPLGVVFLSFGEGRILFWNSTMEALTGKREREVLGRRWDEIFPQETLDDMWQSLRFGEEYLVRNFRLQRNSALNGDRLLNLRFFSWREGESMRVVGLVEDVTERARWGESIRQMERLSSIGRFISSMAHEINNPLGVIYGYTQMLLAQIEGNSNCSTCQMTRRVLEKIEREAAHCSEVIRYLVDFSRPLVLQREPTDINTLLRESLALVDFFCTENERVEFAFEENLPLVPVDRTRMRQVFMNLAKNAFEAMRERGGVLRISTESVLLENVPPWEGKKRFSSYVKIVFADTGKGIPETLLPRIFEPFFTTKERGTGLGLSISYGIVRAHGGWIEVTSKEGVGTRVQVFLPVERGSGA</sequence>
<feature type="domain" description="PAS" evidence="10">
    <location>
        <begin position="135"/>
        <end position="168"/>
    </location>
</feature>
<evidence type="ECO:0000256" key="5">
    <source>
        <dbReference type="ARBA" id="ARBA00022741"/>
    </source>
</evidence>
<dbReference type="PROSITE" id="PS50112">
    <property type="entry name" value="PAS"/>
    <property type="match status" value="1"/>
</dbReference>
<dbReference type="CDD" id="cd00082">
    <property type="entry name" value="HisKA"/>
    <property type="match status" value="1"/>
</dbReference>
<dbReference type="Pfam" id="PF00512">
    <property type="entry name" value="HisKA"/>
    <property type="match status" value="1"/>
</dbReference>
<dbReference type="PANTHER" id="PTHR43065">
    <property type="entry name" value="SENSOR HISTIDINE KINASE"/>
    <property type="match status" value="1"/>
</dbReference>
<dbReference type="InterPro" id="IPR003661">
    <property type="entry name" value="HisK_dim/P_dom"/>
</dbReference>